<evidence type="ECO:0000313" key="3">
    <source>
        <dbReference type="EMBL" id="RUP11991.1"/>
    </source>
</evidence>
<dbReference type="InterPro" id="IPR044819">
    <property type="entry name" value="OBL-like"/>
</dbReference>
<comment type="caution">
    <text evidence="3">The sequence shown here is derived from an EMBL/GenBank/DDBJ whole genome shotgun (WGS) entry which is preliminary data.</text>
</comment>
<dbReference type="InterPro" id="IPR029058">
    <property type="entry name" value="AB_hydrolase_fold"/>
</dbReference>
<keyword evidence="1" id="KW-1133">Transmembrane helix</keyword>
<reference evidence="3 4" key="1">
    <citation type="journal article" date="2018" name="New Phytol.">
        <title>Phylogenomics of Endogonaceae and evolution of mycorrhizas within Mucoromycota.</title>
        <authorList>
            <person name="Chang Y."/>
            <person name="Desiro A."/>
            <person name="Na H."/>
            <person name="Sandor L."/>
            <person name="Lipzen A."/>
            <person name="Clum A."/>
            <person name="Barry K."/>
            <person name="Grigoriev I.V."/>
            <person name="Martin F.M."/>
            <person name="Stajich J.E."/>
            <person name="Smith M.E."/>
            <person name="Bonito G."/>
            <person name="Spatafora J.W."/>
        </authorList>
    </citation>
    <scope>NUCLEOTIDE SEQUENCE [LARGE SCALE GENOMIC DNA]</scope>
    <source>
        <strain evidence="3 4">GMNB39</strain>
    </source>
</reference>
<name>A0A433B957_9FUNG</name>
<keyword evidence="3" id="KW-0378">Hydrolase</keyword>
<gene>
    <name evidence="3" type="ORF">BC936DRAFT_139866</name>
</gene>
<feature type="transmembrane region" description="Helical" evidence="1">
    <location>
        <begin position="362"/>
        <end position="383"/>
    </location>
</feature>
<dbReference type="GO" id="GO:0006629">
    <property type="term" value="P:lipid metabolic process"/>
    <property type="evidence" value="ECO:0007669"/>
    <property type="project" value="InterPro"/>
</dbReference>
<protein>
    <submittedName>
        <fullName evidence="3">Alpha/Beta hydrolase protein</fullName>
    </submittedName>
</protein>
<keyword evidence="1" id="KW-0472">Membrane</keyword>
<dbReference type="EMBL" id="RBNI01015978">
    <property type="protein sequence ID" value="RUP11991.1"/>
    <property type="molecule type" value="Genomic_DNA"/>
</dbReference>
<dbReference type="InterPro" id="IPR002921">
    <property type="entry name" value="Fungal_lipase-type"/>
</dbReference>
<dbReference type="GO" id="GO:0004806">
    <property type="term" value="F:triacylglycerol lipase activity"/>
    <property type="evidence" value="ECO:0007669"/>
    <property type="project" value="InterPro"/>
</dbReference>
<keyword evidence="4" id="KW-1185">Reference proteome</keyword>
<proteinExistence type="predicted"/>
<evidence type="ECO:0000313" key="4">
    <source>
        <dbReference type="Proteomes" id="UP000268093"/>
    </source>
</evidence>
<dbReference type="Proteomes" id="UP000268093">
    <property type="component" value="Unassembled WGS sequence"/>
</dbReference>
<dbReference type="SUPFAM" id="SSF53474">
    <property type="entry name" value="alpha/beta-Hydrolases"/>
    <property type="match status" value="1"/>
</dbReference>
<accession>A0A433B957</accession>
<dbReference type="Gene3D" id="3.40.50.1820">
    <property type="entry name" value="alpha/beta hydrolase"/>
    <property type="match status" value="2"/>
</dbReference>
<feature type="domain" description="Fungal lipase-type" evidence="2">
    <location>
        <begin position="360"/>
        <end position="463"/>
    </location>
</feature>
<dbReference type="Pfam" id="PF01764">
    <property type="entry name" value="Lipase_3"/>
    <property type="match status" value="1"/>
</dbReference>
<feature type="transmembrane region" description="Helical" evidence="1">
    <location>
        <begin position="47"/>
        <end position="70"/>
    </location>
</feature>
<dbReference type="AlphaFoldDB" id="A0A433B957"/>
<sequence length="577" mass="65627">MDEHQYEDWETSDLERYGQVKYLDPFTNFPLLLSELKTTYWGTIDSILWSTVNLVVFSAFCWLVPFWMVLEFTLRIAYKKIQITSDVYDKYDKKLTKKFWRQLIKKLTQNTQDVPFDLDLAEFHAVLTSLAYEPVNVVDKVIDMWNRDIGLAYHRFGHEGCVITMVYSVQENFVVLAFKGTSVFNLTEWFTDATTRKIPAKNGVLPGLVHAGFYSALGFSTRSKAMPHIQDENTLVTITKKNDVDVINLDVGARPGEEDEEHDESEEISITPFRGDEESAGLSLDESGEIVAIPFKGEASCMVASTSVYLDDVTAVRINGVESRKVKHIDAPYEKYDGSGEGLMKAKLIYLKRKFGKQIPHLWITGHSLGAATATIFTSMLLWKRTKRGRTSGIYGGLNIDSGFKLHGTFTFGNPRVGDTDWKETMDMILKTKSDQYQPKDQPKYQFWRVVNSNDIVCSVPPTTLGSFLSRHDKSSRAPALTLNDFHHLGTSVTLGYHGSFKNMDEERNIHNVLRNLVKEWVSAPVYFWRGSLLDKTKAILNFSTFGMSGFLLDHDIGEYIKNLQILNEKNAQSHKS</sequence>
<evidence type="ECO:0000256" key="1">
    <source>
        <dbReference type="SAM" id="Phobius"/>
    </source>
</evidence>
<dbReference type="OrthoDB" id="426718at2759"/>
<keyword evidence="1" id="KW-0812">Transmembrane</keyword>
<dbReference type="PANTHER" id="PTHR46086:SF3">
    <property type="entry name" value="TRIACYLGLYCEROL LIPASE OBL1"/>
    <property type="match status" value="1"/>
</dbReference>
<dbReference type="PANTHER" id="PTHR46086">
    <property type="entry name" value="ALPHA/BETA-HYDROLASES SUPERFAMILY PROTEIN"/>
    <property type="match status" value="1"/>
</dbReference>
<dbReference type="CDD" id="cd00741">
    <property type="entry name" value="Lipase"/>
    <property type="match status" value="1"/>
</dbReference>
<organism evidence="3 4">
    <name type="scientific">Jimgerdemannia flammicorona</name>
    <dbReference type="NCBI Taxonomy" id="994334"/>
    <lineage>
        <taxon>Eukaryota</taxon>
        <taxon>Fungi</taxon>
        <taxon>Fungi incertae sedis</taxon>
        <taxon>Mucoromycota</taxon>
        <taxon>Mucoromycotina</taxon>
        <taxon>Endogonomycetes</taxon>
        <taxon>Endogonales</taxon>
        <taxon>Endogonaceae</taxon>
        <taxon>Jimgerdemannia</taxon>
    </lineage>
</organism>
<evidence type="ECO:0000259" key="2">
    <source>
        <dbReference type="Pfam" id="PF01764"/>
    </source>
</evidence>